<dbReference type="InterPro" id="IPR011009">
    <property type="entry name" value="Kinase-like_dom_sf"/>
</dbReference>
<accession>A0ABT1G9C2</accession>
<evidence type="ECO:0000313" key="3">
    <source>
        <dbReference type="Proteomes" id="UP001523550"/>
    </source>
</evidence>
<dbReference type="Pfam" id="PF01636">
    <property type="entry name" value="APH"/>
    <property type="match status" value="1"/>
</dbReference>
<protein>
    <recommendedName>
        <fullName evidence="1">Aminoglycoside phosphotransferase domain-containing protein</fullName>
    </recommendedName>
</protein>
<evidence type="ECO:0000313" key="2">
    <source>
        <dbReference type="EMBL" id="MCP1727899.1"/>
    </source>
</evidence>
<feature type="domain" description="Aminoglycoside phosphotransferase" evidence="1">
    <location>
        <begin position="112"/>
        <end position="267"/>
    </location>
</feature>
<reference evidence="2 3" key="1">
    <citation type="submission" date="2022-03" db="EMBL/GenBank/DDBJ databases">
        <title>Genomic Encyclopedia of Type Strains, Phase III (KMG-III): the genomes of soil and plant-associated and newly described type strains.</title>
        <authorList>
            <person name="Whitman W."/>
        </authorList>
    </citation>
    <scope>NUCLEOTIDE SEQUENCE [LARGE SCALE GENOMIC DNA]</scope>
    <source>
        <strain evidence="2 3">BSker1</strain>
    </source>
</reference>
<dbReference type="Gene3D" id="3.90.1200.10">
    <property type="match status" value="1"/>
</dbReference>
<dbReference type="EMBL" id="JALJYF010000002">
    <property type="protein sequence ID" value="MCP1727899.1"/>
    <property type="molecule type" value="Genomic_DNA"/>
</dbReference>
<keyword evidence="3" id="KW-1185">Reference proteome</keyword>
<evidence type="ECO:0000259" key="1">
    <source>
        <dbReference type="Pfam" id="PF01636"/>
    </source>
</evidence>
<name>A0ABT1G9C2_9GAMM</name>
<comment type="caution">
    <text evidence="2">The sequence shown here is derived from an EMBL/GenBank/DDBJ whole genome shotgun (WGS) entry which is preliminary data.</text>
</comment>
<dbReference type="SUPFAM" id="SSF56112">
    <property type="entry name" value="Protein kinase-like (PK-like)"/>
    <property type="match status" value="1"/>
</dbReference>
<organism evidence="2 3">
    <name type="scientific">Natronospira proteinivora</name>
    <dbReference type="NCBI Taxonomy" id="1807133"/>
    <lineage>
        <taxon>Bacteria</taxon>
        <taxon>Pseudomonadati</taxon>
        <taxon>Pseudomonadota</taxon>
        <taxon>Gammaproteobacteria</taxon>
        <taxon>Natronospirales</taxon>
        <taxon>Natronospiraceae</taxon>
        <taxon>Natronospira</taxon>
    </lineage>
</organism>
<dbReference type="InterPro" id="IPR002575">
    <property type="entry name" value="Aminoglycoside_PTrfase"/>
</dbReference>
<sequence length="341" mass="38326">MMDPVKALRVSANRTRRKAEFEKYVSAVRDDFERMSRERECFDNLRIEPKTGGSANIYTGKVYGCDTLKFLKVVDGSKRAEAKLFEDVEKGNVNPRGQLYSMVVAERVICFEGRIYLFFPCLEDNRLNVDPGGSCRAVPRLVIDAVAEFHSANPYRDNDRVSVPVLDKGRGLKVPALSTLVDVFGGASRASLRSLWERLDVVSRKWSVVSEYLSSLPMVLTHGDFNHWNISIDSDVVSLRDFGRVFYGPVGYELYWLYYYIARGSSGGEAALARYWSELCRSSGLKYDALSFSDVKAATCAAYVEKWAPVNLNVKSTHDLERLTDVVAAAEQLTDQLGESE</sequence>
<gene>
    <name evidence="2" type="ORF">J2T60_001899</name>
</gene>
<dbReference type="Proteomes" id="UP001523550">
    <property type="component" value="Unassembled WGS sequence"/>
</dbReference>
<proteinExistence type="predicted"/>